<evidence type="ECO:0000256" key="1">
    <source>
        <dbReference type="SAM" id="MobiDB-lite"/>
    </source>
</evidence>
<protein>
    <submittedName>
        <fullName evidence="2">Uncharacterized protein</fullName>
    </submittedName>
</protein>
<feature type="region of interest" description="Disordered" evidence="1">
    <location>
        <begin position="1"/>
        <end position="23"/>
    </location>
</feature>
<accession>A0A242MUA0</accession>
<dbReference type="EMBL" id="NBTZ01000057">
    <property type="protein sequence ID" value="OTP74892.1"/>
    <property type="molecule type" value="Genomic_DNA"/>
</dbReference>
<comment type="caution">
    <text evidence="2">The sequence shown here is derived from an EMBL/GenBank/DDBJ whole genome shotgun (WGS) entry which is preliminary data.</text>
</comment>
<evidence type="ECO:0000313" key="2">
    <source>
        <dbReference type="EMBL" id="OTP74892.1"/>
    </source>
</evidence>
<dbReference type="AlphaFoldDB" id="A0A242MUA0"/>
<sequence>MQRHKTEHSCAHARGLLGHGDTEQLKAFQKKLKPQLI</sequence>
<reference evidence="2 3" key="1">
    <citation type="submission" date="2017-03" db="EMBL/GenBank/DDBJ databases">
        <title>Genome analysis of strain PAMC 26577.</title>
        <authorList>
            <person name="Oh H.-M."/>
            <person name="Yang J.-A."/>
        </authorList>
    </citation>
    <scope>NUCLEOTIDE SEQUENCE [LARGE SCALE GENOMIC DNA]</scope>
    <source>
        <strain evidence="2 3">PAMC 26577</strain>
    </source>
</reference>
<evidence type="ECO:0000313" key="3">
    <source>
        <dbReference type="Proteomes" id="UP000195221"/>
    </source>
</evidence>
<gene>
    <name evidence="2" type="ORF">PAMC26577_14325</name>
</gene>
<name>A0A242MUA0_CABSO</name>
<dbReference type="Proteomes" id="UP000195221">
    <property type="component" value="Unassembled WGS sequence"/>
</dbReference>
<proteinExistence type="predicted"/>
<organism evidence="2 3">
    <name type="scientific">Caballeronia sordidicola</name>
    <name type="common">Burkholderia sordidicola</name>
    <dbReference type="NCBI Taxonomy" id="196367"/>
    <lineage>
        <taxon>Bacteria</taxon>
        <taxon>Pseudomonadati</taxon>
        <taxon>Pseudomonadota</taxon>
        <taxon>Betaproteobacteria</taxon>
        <taxon>Burkholderiales</taxon>
        <taxon>Burkholderiaceae</taxon>
        <taxon>Caballeronia</taxon>
    </lineage>
</organism>